<evidence type="ECO:0000256" key="1">
    <source>
        <dbReference type="SAM" id="SignalP"/>
    </source>
</evidence>
<feature type="domain" description="GP-PDE" evidence="2">
    <location>
        <begin position="46"/>
        <end position="278"/>
    </location>
</feature>
<evidence type="ECO:0000313" key="3">
    <source>
        <dbReference type="EMBL" id="MBO8452353.1"/>
    </source>
</evidence>
<protein>
    <submittedName>
        <fullName evidence="3">Glycerophosphodiester phosphodiesterase</fullName>
    </submittedName>
</protein>
<reference evidence="3" key="2">
    <citation type="journal article" date="2021" name="PeerJ">
        <title>Extensive microbial diversity within the chicken gut microbiome revealed by metagenomics and culture.</title>
        <authorList>
            <person name="Gilroy R."/>
            <person name="Ravi A."/>
            <person name="Getino M."/>
            <person name="Pursley I."/>
            <person name="Horton D.L."/>
            <person name="Alikhan N.F."/>
            <person name="Baker D."/>
            <person name="Gharbi K."/>
            <person name="Hall N."/>
            <person name="Watson M."/>
            <person name="Adriaenssens E.M."/>
            <person name="Foster-Nyarko E."/>
            <person name="Jarju S."/>
            <person name="Secka A."/>
            <person name="Antonio M."/>
            <person name="Oren A."/>
            <person name="Chaudhuri R.R."/>
            <person name="La Ragione R."/>
            <person name="Hildebrand F."/>
            <person name="Pallen M.J."/>
        </authorList>
    </citation>
    <scope>NUCLEOTIDE SEQUENCE</scope>
    <source>
        <strain evidence="3">B1-20833</strain>
    </source>
</reference>
<dbReference type="PANTHER" id="PTHR46211">
    <property type="entry name" value="GLYCEROPHOSPHORYL DIESTER PHOSPHODIESTERASE"/>
    <property type="match status" value="1"/>
</dbReference>
<gene>
    <name evidence="3" type="ORF">IAC06_05665</name>
</gene>
<dbReference type="Proteomes" id="UP000823661">
    <property type="component" value="Unassembled WGS sequence"/>
</dbReference>
<dbReference type="SUPFAM" id="SSF51695">
    <property type="entry name" value="PLC-like phosphodiesterases"/>
    <property type="match status" value="1"/>
</dbReference>
<dbReference type="AlphaFoldDB" id="A0A9D9ERK9"/>
<dbReference type="EMBL" id="JADIMI010000056">
    <property type="protein sequence ID" value="MBO8452353.1"/>
    <property type="molecule type" value="Genomic_DNA"/>
</dbReference>
<feature type="signal peptide" evidence="1">
    <location>
        <begin position="1"/>
        <end position="23"/>
    </location>
</feature>
<comment type="caution">
    <text evidence="3">The sequence shown here is derived from an EMBL/GenBank/DDBJ whole genome shotgun (WGS) entry which is preliminary data.</text>
</comment>
<dbReference type="Pfam" id="PF03009">
    <property type="entry name" value="GDPD"/>
    <property type="match status" value="1"/>
</dbReference>
<dbReference type="GO" id="GO:0008081">
    <property type="term" value="F:phosphoric diester hydrolase activity"/>
    <property type="evidence" value="ECO:0007669"/>
    <property type="project" value="InterPro"/>
</dbReference>
<dbReference type="InterPro" id="IPR030395">
    <property type="entry name" value="GP_PDE_dom"/>
</dbReference>
<evidence type="ECO:0000313" key="4">
    <source>
        <dbReference type="Proteomes" id="UP000823661"/>
    </source>
</evidence>
<name>A0A9D9ERK9_9BACT</name>
<accession>A0A9D9ERK9</accession>
<dbReference type="PROSITE" id="PS51704">
    <property type="entry name" value="GP_PDE"/>
    <property type="match status" value="1"/>
</dbReference>
<dbReference type="Gene3D" id="3.20.20.190">
    <property type="entry name" value="Phosphatidylinositol (PI) phosphodiesterase"/>
    <property type="match status" value="1"/>
</dbReference>
<dbReference type="InterPro" id="IPR017946">
    <property type="entry name" value="PLC-like_Pdiesterase_TIM-brl"/>
</dbReference>
<organism evidence="3 4">
    <name type="scientific">Candidatus Cryptobacteroides intestinavium</name>
    <dbReference type="NCBI Taxonomy" id="2840766"/>
    <lineage>
        <taxon>Bacteria</taxon>
        <taxon>Pseudomonadati</taxon>
        <taxon>Bacteroidota</taxon>
        <taxon>Bacteroidia</taxon>
        <taxon>Bacteroidales</taxon>
        <taxon>Candidatus Cryptobacteroides</taxon>
    </lineage>
</organism>
<proteinExistence type="predicted"/>
<dbReference type="PANTHER" id="PTHR46211:SF1">
    <property type="entry name" value="GLYCEROPHOSPHODIESTER PHOSPHODIESTERASE, CYTOPLASMIC"/>
    <property type="match status" value="1"/>
</dbReference>
<dbReference type="GO" id="GO:0006629">
    <property type="term" value="P:lipid metabolic process"/>
    <property type="evidence" value="ECO:0007669"/>
    <property type="project" value="InterPro"/>
</dbReference>
<sequence length="289" mass="32666">MIKKIIWTFCAAMAVMSVSPCQAETVTGNDERSGSAVSGGWNDGRIRIVAHRGFWNCEEAGYARNSVAALRCAQEAGVWGSEFDVNMTSDGVILVYHDGSINGKAIDRNPYSEFKDVRLENGEKIPVIDDYLKQALKHPETVLVYELKVHSTPEIEARLVERTVEKLKEYGLYDPAKVVFISFSKFICDKIAAEMPEFICMYLRDDLGPDQLNKDGINGVDYHYSVFGKHPDWLGRIRELGMFLNCWTVNDVKDMQEMIRLGIDCITTDNPLELRQELEAASVEEEMSF</sequence>
<evidence type="ECO:0000259" key="2">
    <source>
        <dbReference type="PROSITE" id="PS51704"/>
    </source>
</evidence>
<reference evidence="3" key="1">
    <citation type="submission" date="2020-10" db="EMBL/GenBank/DDBJ databases">
        <authorList>
            <person name="Gilroy R."/>
        </authorList>
    </citation>
    <scope>NUCLEOTIDE SEQUENCE</scope>
    <source>
        <strain evidence="3">B1-20833</strain>
    </source>
</reference>
<keyword evidence="1" id="KW-0732">Signal</keyword>
<feature type="chain" id="PRO_5038846011" evidence="1">
    <location>
        <begin position="24"/>
        <end position="289"/>
    </location>
</feature>